<dbReference type="PIRSF" id="PIRSF023803">
    <property type="entry name" value="Ribonuclease_P_prd"/>
    <property type="match status" value="1"/>
</dbReference>
<name>A0A9K3GQ22_9EUKA</name>
<dbReference type="InterPro" id="IPR002759">
    <property type="entry name" value="Pop5/Rpp14/Rnp2-like"/>
</dbReference>
<dbReference type="AlphaFoldDB" id="A0A9K3GQ22"/>
<dbReference type="GO" id="GO:0001682">
    <property type="term" value="P:tRNA 5'-leader removal"/>
    <property type="evidence" value="ECO:0007669"/>
    <property type="project" value="InterPro"/>
</dbReference>
<keyword evidence="3 5" id="KW-0819">tRNA processing</keyword>
<evidence type="ECO:0000256" key="4">
    <source>
        <dbReference type="ARBA" id="ARBA00023242"/>
    </source>
</evidence>
<dbReference type="EMBL" id="BDIP01007012">
    <property type="protein sequence ID" value="GIQ91018.1"/>
    <property type="molecule type" value="Genomic_DNA"/>
</dbReference>
<dbReference type="OrthoDB" id="24745at2759"/>
<dbReference type="SUPFAM" id="SSF160350">
    <property type="entry name" value="Rnp2-like"/>
    <property type="match status" value="1"/>
</dbReference>
<reference evidence="6 7" key="1">
    <citation type="journal article" date="2018" name="PLoS ONE">
        <title>The draft genome of Kipferlia bialata reveals reductive genome evolution in fornicate parasites.</title>
        <authorList>
            <person name="Tanifuji G."/>
            <person name="Takabayashi S."/>
            <person name="Kume K."/>
            <person name="Takagi M."/>
            <person name="Nakayama T."/>
            <person name="Kamikawa R."/>
            <person name="Inagaki Y."/>
            <person name="Hashimoto T."/>
        </authorList>
    </citation>
    <scope>NUCLEOTIDE SEQUENCE [LARGE SCALE GENOMIC DNA]</scope>
    <source>
        <strain evidence="6">NY0173</strain>
    </source>
</reference>
<dbReference type="Gene3D" id="3.30.70.3250">
    <property type="entry name" value="Ribonuclease P, Pop5 subunit"/>
    <property type="match status" value="1"/>
</dbReference>
<dbReference type="Proteomes" id="UP000265618">
    <property type="component" value="Unassembled WGS sequence"/>
</dbReference>
<dbReference type="InterPro" id="IPR016819">
    <property type="entry name" value="RNase_P/MRP_POP5"/>
</dbReference>
<dbReference type="GO" id="GO:0030681">
    <property type="term" value="C:multimeric ribonuclease P complex"/>
    <property type="evidence" value="ECO:0007669"/>
    <property type="project" value="TreeGrafter"/>
</dbReference>
<evidence type="ECO:0000256" key="2">
    <source>
        <dbReference type="ARBA" id="ARBA00010800"/>
    </source>
</evidence>
<evidence type="ECO:0000256" key="5">
    <source>
        <dbReference type="PIRNR" id="PIRNR023803"/>
    </source>
</evidence>
<evidence type="ECO:0000256" key="1">
    <source>
        <dbReference type="ARBA" id="ARBA00004123"/>
    </source>
</evidence>
<dbReference type="GO" id="GO:0033204">
    <property type="term" value="F:ribonuclease P RNA binding"/>
    <property type="evidence" value="ECO:0007669"/>
    <property type="project" value="InterPro"/>
</dbReference>
<comment type="caution">
    <text evidence="6">The sequence shown here is derived from an EMBL/GenBank/DDBJ whole genome shotgun (WGS) entry which is preliminary data.</text>
</comment>
<protein>
    <recommendedName>
        <fullName evidence="5">Ribonuclease P/MRP protein subunit POP5</fullName>
    </recommendedName>
</protein>
<evidence type="ECO:0000256" key="3">
    <source>
        <dbReference type="ARBA" id="ARBA00022694"/>
    </source>
</evidence>
<comment type="similarity">
    <text evidence="2 5">Belongs to the eukaryotic/archaeal RNase P protein component 2 family.</text>
</comment>
<dbReference type="InterPro" id="IPR038085">
    <property type="entry name" value="Rnp2-like_sf"/>
</dbReference>
<dbReference type="Pfam" id="PF01900">
    <property type="entry name" value="RNase_P_Rpp14"/>
    <property type="match status" value="1"/>
</dbReference>
<organism evidence="6 7">
    <name type="scientific">Kipferlia bialata</name>
    <dbReference type="NCBI Taxonomy" id="797122"/>
    <lineage>
        <taxon>Eukaryota</taxon>
        <taxon>Metamonada</taxon>
        <taxon>Carpediemonas-like organisms</taxon>
        <taxon>Kipferlia</taxon>
    </lineage>
</organism>
<keyword evidence="7" id="KW-1185">Reference proteome</keyword>
<proteinExistence type="inferred from homology"/>
<dbReference type="PANTHER" id="PTHR15441">
    <property type="entry name" value="RIBONUCLEASE P PROTEIN SUBUNIT P14"/>
    <property type="match status" value="1"/>
</dbReference>
<evidence type="ECO:0000313" key="6">
    <source>
        <dbReference type="EMBL" id="GIQ91018.1"/>
    </source>
</evidence>
<sequence length="138" mass="15253">MVRQKYRYMFVQYTCTSEGMYETLKESNVMGGLRSSIAANYGDAGASSTYHRLSMVYFNATTHHFVVRAPRAFSQEVWASLALSPQSMGMAGRVTFQVLHCSASVRQLYRRCIGLSRRAPLVVPRGVGKSTVAVSAGK</sequence>
<accession>A0A9K3GQ22</accession>
<keyword evidence="4" id="KW-0539">Nucleus</keyword>
<dbReference type="PANTHER" id="PTHR15441:SF2">
    <property type="entry name" value="RIBONUCLEASE P_MRP PROTEIN SUBUNIT POP5"/>
    <property type="match status" value="1"/>
</dbReference>
<dbReference type="GO" id="GO:0005730">
    <property type="term" value="C:nucleolus"/>
    <property type="evidence" value="ECO:0007669"/>
    <property type="project" value="TreeGrafter"/>
</dbReference>
<comment type="function">
    <text evidence="5">Component of ribonuclease P, a protein complex that generates mature tRNA molecules by cleaving their 5'-ends.</text>
</comment>
<gene>
    <name evidence="6" type="ORF">KIPB_014055</name>
</gene>
<evidence type="ECO:0000313" key="7">
    <source>
        <dbReference type="Proteomes" id="UP000265618"/>
    </source>
</evidence>
<comment type="subcellular location">
    <subcellularLocation>
        <location evidence="1">Nucleus</location>
    </subcellularLocation>
</comment>